<keyword evidence="2" id="KW-1185">Reference proteome</keyword>
<name>A0AAV7MXP4_PLEWA</name>
<sequence length="130" mass="15166">MICHIYKALKLDSRVDMEAIRDMWSEDLPLLLTDADLWRVFTQVCEVASNARFKLIPFCYLHCTYLTRPLPPRRNTLIWMPKLRGRTSGLPAYDLGMCKIEELLGQNAERTARDYQAPDRDLNQKLPPKV</sequence>
<dbReference type="AlphaFoldDB" id="A0AAV7MXP4"/>
<accession>A0AAV7MXP4</accession>
<dbReference type="Proteomes" id="UP001066276">
    <property type="component" value="Chromosome 9"/>
</dbReference>
<evidence type="ECO:0000313" key="2">
    <source>
        <dbReference type="Proteomes" id="UP001066276"/>
    </source>
</evidence>
<protein>
    <submittedName>
        <fullName evidence="1">Uncharacterized protein</fullName>
    </submittedName>
</protein>
<evidence type="ECO:0000313" key="1">
    <source>
        <dbReference type="EMBL" id="KAJ1105748.1"/>
    </source>
</evidence>
<dbReference type="EMBL" id="JANPWB010000013">
    <property type="protein sequence ID" value="KAJ1105748.1"/>
    <property type="molecule type" value="Genomic_DNA"/>
</dbReference>
<reference evidence="1" key="1">
    <citation type="journal article" date="2022" name="bioRxiv">
        <title>Sequencing and chromosome-scale assembly of the giantPleurodeles waltlgenome.</title>
        <authorList>
            <person name="Brown T."/>
            <person name="Elewa A."/>
            <person name="Iarovenko S."/>
            <person name="Subramanian E."/>
            <person name="Araus A.J."/>
            <person name="Petzold A."/>
            <person name="Susuki M."/>
            <person name="Suzuki K.-i.T."/>
            <person name="Hayashi T."/>
            <person name="Toyoda A."/>
            <person name="Oliveira C."/>
            <person name="Osipova E."/>
            <person name="Leigh N.D."/>
            <person name="Simon A."/>
            <person name="Yun M.H."/>
        </authorList>
    </citation>
    <scope>NUCLEOTIDE SEQUENCE</scope>
    <source>
        <strain evidence="1">20211129_DDA</strain>
        <tissue evidence="1">Liver</tissue>
    </source>
</reference>
<organism evidence="1 2">
    <name type="scientific">Pleurodeles waltl</name>
    <name type="common">Iberian ribbed newt</name>
    <dbReference type="NCBI Taxonomy" id="8319"/>
    <lineage>
        <taxon>Eukaryota</taxon>
        <taxon>Metazoa</taxon>
        <taxon>Chordata</taxon>
        <taxon>Craniata</taxon>
        <taxon>Vertebrata</taxon>
        <taxon>Euteleostomi</taxon>
        <taxon>Amphibia</taxon>
        <taxon>Batrachia</taxon>
        <taxon>Caudata</taxon>
        <taxon>Salamandroidea</taxon>
        <taxon>Salamandridae</taxon>
        <taxon>Pleurodelinae</taxon>
        <taxon>Pleurodeles</taxon>
    </lineage>
</organism>
<proteinExistence type="predicted"/>
<gene>
    <name evidence="1" type="ORF">NDU88_003153</name>
</gene>
<comment type="caution">
    <text evidence="1">The sequence shown here is derived from an EMBL/GenBank/DDBJ whole genome shotgun (WGS) entry which is preliminary data.</text>
</comment>